<comment type="function">
    <text evidence="9">Probably plays a role in ribosome assembly or function. May be involved in resolution of branched DNA intermediates that result from template switching in postreplication gaps. Binds DNA and has ATPase activity.</text>
</comment>
<dbReference type="PANTHER" id="PTHR42855">
    <property type="entry name" value="ABC TRANSPORTER ATP-BINDING SUBUNIT"/>
    <property type="match status" value="1"/>
</dbReference>
<dbReference type="InterPro" id="IPR003593">
    <property type="entry name" value="AAA+_ATPase"/>
</dbReference>
<keyword evidence="6 9" id="KW-0067">ATP-binding</keyword>
<dbReference type="PROSITE" id="PS50893">
    <property type="entry name" value="ABC_TRANSPORTER_2"/>
    <property type="match status" value="2"/>
</dbReference>
<protein>
    <recommendedName>
        <fullName evidence="9">ATP-binding protein Uup</fullName>
        <ecNumber evidence="9">3.6.1.-</ecNumber>
    </recommendedName>
</protein>
<dbReference type="InterPro" id="IPR051309">
    <property type="entry name" value="ABCF_ATPase"/>
</dbReference>
<evidence type="ECO:0000256" key="9">
    <source>
        <dbReference type="HAMAP-Rule" id="MF_00848"/>
    </source>
</evidence>
<dbReference type="Pfam" id="PF16326">
    <property type="entry name" value="ABC_tran_CTD"/>
    <property type="match status" value="1"/>
</dbReference>
<dbReference type="RefSeq" id="WP_373656942.1">
    <property type="nucleotide sequence ID" value="NZ_JBGUAW010000011.1"/>
</dbReference>
<proteinExistence type="inferred from homology"/>
<keyword evidence="2 9" id="KW-0677">Repeat</keyword>
<reference evidence="12 13" key="1">
    <citation type="submission" date="2024-08" db="EMBL/GenBank/DDBJ databases">
        <title>Whole-genome sequencing of halo(alkali)philic microorganisms from hypersaline lakes.</title>
        <authorList>
            <person name="Sorokin D.Y."/>
            <person name="Merkel A.Y."/>
            <person name="Messina E."/>
            <person name="Yakimov M."/>
        </authorList>
    </citation>
    <scope>NUCLEOTIDE SEQUENCE [LARGE SCALE GENOMIC DNA]</scope>
    <source>
        <strain evidence="12 13">Cl-TMA</strain>
    </source>
</reference>
<dbReference type="InterPro" id="IPR017871">
    <property type="entry name" value="ABC_transporter-like_CS"/>
</dbReference>
<dbReference type="SUPFAM" id="SSF52540">
    <property type="entry name" value="P-loop containing nucleoside triphosphate hydrolases"/>
    <property type="match status" value="2"/>
</dbReference>
<dbReference type="CDD" id="cd03221">
    <property type="entry name" value="ABCF_EF-3"/>
    <property type="match status" value="2"/>
</dbReference>
<keyword evidence="1 9" id="KW-0963">Cytoplasm</keyword>
<feature type="coiled-coil region" evidence="9">
    <location>
        <begin position="571"/>
        <end position="632"/>
    </location>
</feature>
<keyword evidence="7 9" id="KW-0238">DNA-binding</keyword>
<feature type="binding site" evidence="9">
    <location>
        <begin position="350"/>
        <end position="357"/>
    </location>
    <ligand>
        <name>ATP</name>
        <dbReference type="ChEBI" id="CHEBI:30616"/>
        <label>2</label>
    </ligand>
</feature>
<evidence type="ECO:0000256" key="10">
    <source>
        <dbReference type="SAM" id="MobiDB-lite"/>
    </source>
</evidence>
<dbReference type="EMBL" id="JBGUAW010000011">
    <property type="protein sequence ID" value="MFA9462155.1"/>
    <property type="molecule type" value="Genomic_DNA"/>
</dbReference>
<dbReference type="InterPro" id="IPR032524">
    <property type="entry name" value="ABC_tran_C"/>
</dbReference>
<dbReference type="Proteomes" id="UP001575181">
    <property type="component" value="Unassembled WGS sequence"/>
</dbReference>
<evidence type="ECO:0000259" key="11">
    <source>
        <dbReference type="PROSITE" id="PS50893"/>
    </source>
</evidence>
<dbReference type="Pfam" id="PF00005">
    <property type="entry name" value="ABC_tran"/>
    <property type="match status" value="2"/>
</dbReference>
<dbReference type="Gene3D" id="3.40.50.300">
    <property type="entry name" value="P-loop containing nucleotide triphosphate hydrolases"/>
    <property type="match status" value="2"/>
</dbReference>
<comment type="caution">
    <text evidence="12">The sequence shown here is derived from an EMBL/GenBank/DDBJ whole genome shotgun (WGS) entry which is preliminary data.</text>
</comment>
<evidence type="ECO:0000256" key="2">
    <source>
        <dbReference type="ARBA" id="ARBA00022737"/>
    </source>
</evidence>
<dbReference type="PROSITE" id="PS00211">
    <property type="entry name" value="ABC_TRANSPORTER_1"/>
    <property type="match status" value="2"/>
</dbReference>
<dbReference type="InterPro" id="IPR043686">
    <property type="entry name" value="Uup"/>
</dbReference>
<gene>
    <name evidence="9" type="primary">uup</name>
    <name evidence="12" type="ORF">ACERLL_15155</name>
</gene>
<dbReference type="InterPro" id="IPR037118">
    <property type="entry name" value="Val-tRNA_synth_C_sf"/>
</dbReference>
<evidence type="ECO:0000256" key="6">
    <source>
        <dbReference type="ARBA" id="ARBA00022840"/>
    </source>
</evidence>
<dbReference type="HAMAP" id="MF_00848">
    <property type="entry name" value="Uup"/>
    <property type="match status" value="1"/>
</dbReference>
<evidence type="ECO:0000256" key="8">
    <source>
        <dbReference type="ARBA" id="ARBA00023204"/>
    </source>
</evidence>
<dbReference type="EC" id="3.6.1.-" evidence="9"/>
<feature type="binding site" evidence="9">
    <location>
        <begin position="37"/>
        <end position="44"/>
    </location>
    <ligand>
        <name>ATP</name>
        <dbReference type="ChEBI" id="CHEBI:30616"/>
        <label>1</label>
    </ligand>
</feature>
<evidence type="ECO:0000256" key="7">
    <source>
        <dbReference type="ARBA" id="ARBA00023125"/>
    </source>
</evidence>
<dbReference type="InterPro" id="IPR032781">
    <property type="entry name" value="ABC_tran_Xtn"/>
</dbReference>
<accession>A0ABV4U1G1</accession>
<dbReference type="SMART" id="SM00382">
    <property type="entry name" value="AAA"/>
    <property type="match status" value="2"/>
</dbReference>
<evidence type="ECO:0000313" key="12">
    <source>
        <dbReference type="EMBL" id="MFA9462155.1"/>
    </source>
</evidence>
<keyword evidence="13" id="KW-1185">Reference proteome</keyword>
<feature type="domain" description="ABC transporter" evidence="11">
    <location>
        <begin position="318"/>
        <end position="537"/>
    </location>
</feature>
<comment type="catalytic activity">
    <reaction evidence="9">
        <text>ATP + H2O = ADP + phosphate + H(+)</text>
        <dbReference type="Rhea" id="RHEA:13065"/>
        <dbReference type="ChEBI" id="CHEBI:15377"/>
        <dbReference type="ChEBI" id="CHEBI:15378"/>
        <dbReference type="ChEBI" id="CHEBI:30616"/>
        <dbReference type="ChEBI" id="CHEBI:43474"/>
        <dbReference type="ChEBI" id="CHEBI:456216"/>
    </reaction>
</comment>
<feature type="region of interest" description="Disordered" evidence="10">
    <location>
        <begin position="289"/>
        <end position="313"/>
    </location>
</feature>
<dbReference type="Pfam" id="PF12848">
    <property type="entry name" value="ABC_tran_Xtn"/>
    <property type="match status" value="1"/>
</dbReference>
<dbReference type="InterPro" id="IPR027417">
    <property type="entry name" value="P-loop_NTPase"/>
</dbReference>
<comment type="subcellular location">
    <subcellularLocation>
        <location evidence="9">Cytoplasm</location>
    </subcellularLocation>
    <text evidence="9">Associates with ribosomes.</text>
</comment>
<comment type="similarity">
    <text evidence="9">Belongs to the ABC transporter superfamily. ABCF family. Uup subfamily.</text>
</comment>
<dbReference type="Gene3D" id="1.10.287.380">
    <property type="entry name" value="Valyl-tRNA synthetase, C-terminal domain"/>
    <property type="match status" value="1"/>
</dbReference>
<feature type="domain" description="ABC transporter" evidence="11">
    <location>
        <begin position="4"/>
        <end position="251"/>
    </location>
</feature>
<keyword evidence="3 9" id="KW-0547">Nucleotide-binding</keyword>
<dbReference type="PANTHER" id="PTHR42855:SF1">
    <property type="entry name" value="ABC TRANSPORTER DOMAIN-CONTAINING PROTEIN"/>
    <property type="match status" value="1"/>
</dbReference>
<organism evidence="12 13">
    <name type="scientific">Thiohalorhabdus methylotrophus</name>
    <dbReference type="NCBI Taxonomy" id="3242694"/>
    <lineage>
        <taxon>Bacteria</taxon>
        <taxon>Pseudomonadati</taxon>
        <taxon>Pseudomonadota</taxon>
        <taxon>Gammaproteobacteria</taxon>
        <taxon>Thiohalorhabdales</taxon>
        <taxon>Thiohalorhabdaceae</taxon>
        <taxon>Thiohalorhabdus</taxon>
    </lineage>
</organism>
<evidence type="ECO:0000256" key="1">
    <source>
        <dbReference type="ARBA" id="ARBA00022490"/>
    </source>
</evidence>
<evidence type="ECO:0000256" key="4">
    <source>
        <dbReference type="ARBA" id="ARBA00022763"/>
    </source>
</evidence>
<keyword evidence="8 9" id="KW-0234">DNA repair</keyword>
<dbReference type="GO" id="GO:0005524">
    <property type="term" value="F:ATP binding"/>
    <property type="evidence" value="ECO:0007669"/>
    <property type="project" value="UniProtKB-KW"/>
</dbReference>
<feature type="compositionally biased region" description="Basic and acidic residues" evidence="10">
    <location>
        <begin position="289"/>
        <end position="299"/>
    </location>
</feature>
<evidence type="ECO:0000256" key="3">
    <source>
        <dbReference type="ARBA" id="ARBA00022741"/>
    </source>
</evidence>
<name>A0ABV4U1G1_9GAMM</name>
<dbReference type="InterPro" id="IPR003439">
    <property type="entry name" value="ABC_transporter-like_ATP-bd"/>
</dbReference>
<keyword evidence="4 9" id="KW-0227">DNA damage</keyword>
<evidence type="ECO:0000256" key="5">
    <source>
        <dbReference type="ARBA" id="ARBA00022801"/>
    </source>
</evidence>
<keyword evidence="5 9" id="KW-0378">Hydrolase</keyword>
<feature type="region of interest" description="Disordered" evidence="10">
    <location>
        <begin position="528"/>
        <end position="569"/>
    </location>
</feature>
<evidence type="ECO:0000313" key="13">
    <source>
        <dbReference type="Proteomes" id="UP001575181"/>
    </source>
</evidence>
<keyword evidence="9" id="KW-0175">Coiled coil</keyword>
<sequence>MALITLSNVEINVGGPHPLLEDAELSVEAGERICIVGRNGAGKSTLLRVLAGEVEPEEGEVRPQPGLRVAKLTQEVPTGTGGTVYDVVSHALGHIGELLAEFHRLSQSLETAEDAEALGRVQARIDEESGWDVNSRISEVITRLNLPEDADFATLSGGMKRRVLLGQALVRRPDLLLLDEPTNHLDIDNITWLQDFLKGFGGALVFVTHDRSFLRALATRIVEIDRGGLTSWPGDYDNYLRRREERLNAEAQEQARFDKKLAEEEAWIRQGIKARRKRNMGRVRQLQEMRKQRAQRREQQGTARMEASRAEKTGKRVVEAEGLTFDYGDRPIVQDFSTIIGRGDRIGIVGPNGSGKTTLIRLLLGELEPQSGTVETGANLQVAYFDQQRAQLDEDATAADNVTDGGEYVTINGSRRHVIGYLQDFLFTPDRARAPITRLSGGERNRLLLARLFATDSNVLVMDEPTNDLDIETLELLEDLVANYAGTVLIVSHDRAFLDNVVTSLLVLSGDGAVEEFIGGYSEYLERQPREKPAGGGKPRKDPAAGHAGEEAKAPPAEGRKRLSNWERKELNELPDRIEELEERIGTLTERLGDPGIYQDPEVDVDGLNEALAAAQAELDAAYGRWEELEKREAG</sequence>